<feature type="region of interest" description="Disordered" evidence="1">
    <location>
        <begin position="25"/>
        <end position="53"/>
    </location>
</feature>
<gene>
    <name evidence="3" type="ORF">FBEOM_6560</name>
</gene>
<protein>
    <submittedName>
        <fullName evidence="3">Kelch repeat</fullName>
    </submittedName>
</protein>
<reference evidence="3" key="2">
    <citation type="submission" date="2020-02" db="EMBL/GenBank/DDBJ databases">
        <title>Identification and distribution of gene clusters putatively required for synthesis of sphingolipid metabolism inhibitors in phylogenetically diverse species of the filamentous fungus Fusarium.</title>
        <authorList>
            <person name="Kim H.-S."/>
            <person name="Busman M."/>
            <person name="Brown D.W."/>
            <person name="Divon H."/>
            <person name="Uhlig S."/>
            <person name="Proctor R.H."/>
        </authorList>
    </citation>
    <scope>NUCLEOTIDE SEQUENCE</scope>
    <source>
        <strain evidence="3">NRRL 25174</strain>
    </source>
</reference>
<evidence type="ECO:0000256" key="2">
    <source>
        <dbReference type="SAM" id="Phobius"/>
    </source>
</evidence>
<dbReference type="OrthoDB" id="540004at2759"/>
<keyword evidence="2" id="KW-1133">Transmembrane helix</keyword>
<accession>A0A9P5AJ29</accession>
<reference evidence="3" key="1">
    <citation type="journal article" date="2017" name="Mycologia">
        <title>Fusarium algeriense, sp. nov., a novel toxigenic crown rot pathogen of durum wheat from Algeria is nested in the Fusarium burgessii species complex.</title>
        <authorList>
            <person name="Laraba I."/>
            <person name="Keddad A."/>
            <person name="Boureghda H."/>
            <person name="Abdallah N."/>
            <person name="Vaughan M.M."/>
            <person name="Proctor R.H."/>
            <person name="Busman M."/>
            <person name="O'Donnell K."/>
        </authorList>
    </citation>
    <scope>NUCLEOTIDE SEQUENCE</scope>
    <source>
        <strain evidence="3">NRRL 25174</strain>
    </source>
</reference>
<evidence type="ECO:0000256" key="1">
    <source>
        <dbReference type="SAM" id="MobiDB-lite"/>
    </source>
</evidence>
<organism evidence="3 4">
    <name type="scientific">Fusarium beomiforme</name>
    <dbReference type="NCBI Taxonomy" id="44412"/>
    <lineage>
        <taxon>Eukaryota</taxon>
        <taxon>Fungi</taxon>
        <taxon>Dikarya</taxon>
        <taxon>Ascomycota</taxon>
        <taxon>Pezizomycotina</taxon>
        <taxon>Sordariomycetes</taxon>
        <taxon>Hypocreomycetidae</taxon>
        <taxon>Hypocreales</taxon>
        <taxon>Nectriaceae</taxon>
        <taxon>Fusarium</taxon>
        <taxon>Fusarium burgessii species complex</taxon>
    </lineage>
</organism>
<dbReference type="EMBL" id="PVQB02000280">
    <property type="protein sequence ID" value="KAF4339534.1"/>
    <property type="molecule type" value="Genomic_DNA"/>
</dbReference>
<proteinExistence type="predicted"/>
<evidence type="ECO:0000313" key="4">
    <source>
        <dbReference type="Proteomes" id="UP000730481"/>
    </source>
</evidence>
<keyword evidence="2" id="KW-0812">Transmembrane</keyword>
<dbReference type="AlphaFoldDB" id="A0A9P5AJ29"/>
<evidence type="ECO:0000313" key="3">
    <source>
        <dbReference type="EMBL" id="KAF4339534.1"/>
    </source>
</evidence>
<keyword evidence="2" id="KW-0472">Membrane</keyword>
<sequence>MTGWYAGGNVAKWDNDDVSNLFTFVPVTTPQPTDGSNSGSDSTGSSTSTPAGAIAGGIIGGIAAIGVVVGILVWMRRRKRKPSDQPTEERDGGNPSNKRQWGEAELSAGSSQQNGLQELVSNRDG</sequence>
<keyword evidence="4" id="KW-1185">Reference proteome</keyword>
<feature type="region of interest" description="Disordered" evidence="1">
    <location>
        <begin position="76"/>
        <end position="125"/>
    </location>
</feature>
<comment type="caution">
    <text evidence="3">The sequence shown here is derived from an EMBL/GenBank/DDBJ whole genome shotgun (WGS) entry which is preliminary data.</text>
</comment>
<name>A0A9P5AJ29_9HYPO</name>
<feature type="transmembrane region" description="Helical" evidence="2">
    <location>
        <begin position="51"/>
        <end position="75"/>
    </location>
</feature>
<dbReference type="Proteomes" id="UP000730481">
    <property type="component" value="Unassembled WGS sequence"/>
</dbReference>
<feature type="compositionally biased region" description="Polar residues" evidence="1">
    <location>
        <begin position="108"/>
        <end position="125"/>
    </location>
</feature>